<feature type="chain" id="PRO_5007580444" evidence="1">
    <location>
        <begin position="23"/>
        <end position="153"/>
    </location>
</feature>
<dbReference type="OrthoDB" id="4175349at2759"/>
<dbReference type="RefSeq" id="XP_040654470.1">
    <property type="nucleotide sequence ID" value="XM_040804366.1"/>
</dbReference>
<name>A0A151GDE0_DRECN</name>
<sequence length="153" mass="16609">MKFNLAASFLLVASALSSPVASTEPTFDRVKLADPQNWVAGISLFPSQIIAGYNAKLDEYTAQQWADHVLAECKKFRACTSTVSFAGKPTPHFPTIEFSYTNDVVDMTIADNSGDDGGRFWFGYVFRGGATTPASYKRSKNGNVSDSVAYTVV</sequence>
<evidence type="ECO:0000256" key="1">
    <source>
        <dbReference type="SAM" id="SignalP"/>
    </source>
</evidence>
<keyword evidence="1" id="KW-0732">Signal</keyword>
<dbReference type="AlphaFoldDB" id="A0A151GDE0"/>
<protein>
    <submittedName>
        <fullName evidence="2">Uncharacterized protein</fullName>
    </submittedName>
</protein>
<reference evidence="2 3" key="1">
    <citation type="journal article" date="2016" name="Sci. Rep.">
        <title>Insights into Adaptations to a Near-Obligate Nematode Endoparasitic Lifestyle from the Finished Genome of Drechmeria coniospora.</title>
        <authorList>
            <person name="Zhang L."/>
            <person name="Zhou Z."/>
            <person name="Guo Q."/>
            <person name="Fokkens L."/>
            <person name="Miskei M."/>
            <person name="Pocsi I."/>
            <person name="Zhang W."/>
            <person name="Chen M."/>
            <person name="Wang L."/>
            <person name="Sun Y."/>
            <person name="Donzelli B.G."/>
            <person name="Gibson D.M."/>
            <person name="Nelson D.R."/>
            <person name="Luo J.G."/>
            <person name="Rep M."/>
            <person name="Liu H."/>
            <person name="Yang S."/>
            <person name="Wang J."/>
            <person name="Krasnoff S.B."/>
            <person name="Xu Y."/>
            <person name="Molnar I."/>
            <person name="Lin M."/>
        </authorList>
    </citation>
    <scope>NUCLEOTIDE SEQUENCE [LARGE SCALE GENOMIC DNA]</scope>
    <source>
        <strain evidence="2 3">ARSEF 6962</strain>
    </source>
</reference>
<evidence type="ECO:0000313" key="3">
    <source>
        <dbReference type="Proteomes" id="UP000076580"/>
    </source>
</evidence>
<organism evidence="2 3">
    <name type="scientific">Drechmeria coniospora</name>
    <name type="common">Nematophagous fungus</name>
    <name type="synonym">Meria coniospora</name>
    <dbReference type="NCBI Taxonomy" id="98403"/>
    <lineage>
        <taxon>Eukaryota</taxon>
        <taxon>Fungi</taxon>
        <taxon>Dikarya</taxon>
        <taxon>Ascomycota</taxon>
        <taxon>Pezizomycotina</taxon>
        <taxon>Sordariomycetes</taxon>
        <taxon>Hypocreomycetidae</taxon>
        <taxon>Hypocreales</taxon>
        <taxon>Ophiocordycipitaceae</taxon>
        <taxon>Drechmeria</taxon>
    </lineage>
</organism>
<dbReference type="InParanoid" id="A0A151GDE0"/>
<keyword evidence="3" id="KW-1185">Reference proteome</keyword>
<gene>
    <name evidence="2" type="ORF">DCS_07080</name>
</gene>
<accession>A0A151GDE0</accession>
<comment type="caution">
    <text evidence="2">The sequence shown here is derived from an EMBL/GenBank/DDBJ whole genome shotgun (WGS) entry which is preliminary data.</text>
</comment>
<evidence type="ECO:0000313" key="2">
    <source>
        <dbReference type="EMBL" id="KYK55118.1"/>
    </source>
</evidence>
<dbReference type="GeneID" id="63719723"/>
<feature type="signal peptide" evidence="1">
    <location>
        <begin position="1"/>
        <end position="22"/>
    </location>
</feature>
<dbReference type="Proteomes" id="UP000076580">
    <property type="component" value="Chromosome 03"/>
</dbReference>
<proteinExistence type="predicted"/>
<dbReference type="EMBL" id="LAYC01000003">
    <property type="protein sequence ID" value="KYK55118.1"/>
    <property type="molecule type" value="Genomic_DNA"/>
</dbReference>